<sequence length="681" mass="77138">MDLTEEQPDPETRDALPTLSSPLQARSWVPSLPKFPLTWRRKAADDTVSLPADTPDKLETDTVPLSKRPSREVVPGVPRPLTFKRQDSERREKLQPFELPHEQRRARLHTFSSSRSDTPPKSLVQRASEPDLREAVALDAYSTAPPHDISVLTPSSSCRDLKNGPLVADGHMESDPETASEDGVEDAEWQKDVDKKWILNLSMAFRDKSDREKFFLTYAEEPNRWRRLTISVDYRDAPDDSLESDLKSLHYQRDKSSRIYESIHESLPSIRFFDTVTNLKLQTTDGRLHVHVTEDVNEIIPYPSASAIRHLDLRPQELVRESALHFDSHLSGFVYKVRHNGRTYIKKEIPAPEMVEEFLYEINALCALRDEPDVIDLEGIVLDDNQEKIKGLLLSYASRGALIDYLYDHKTSPDLDWERQEKWARQIIGGLAAIHEHGFVQGDFTLSNIVIDGNDNAKVIDINRRGCPVGWEPPEFKPLIENGQRISMFIGVRSDLYQLGMVLWGLGRKIDEPEREEPPLNFEDVEPEDDVPDYFKTVVDLCLRELPKERVAAAELLRLYFSSSVTFSREEKNHKTTQQEPQDETPQGYEYIEARNCKVSQPTKDENPAVEPPPQEDVEIDLDGAAAEVLGAGHHSDYLGTDYSGFDGAFSGAGGQFADVVSGSRFDAPAEASPDVEEQTK</sequence>
<dbReference type="InterPro" id="IPR000719">
    <property type="entry name" value="Prot_kinase_dom"/>
</dbReference>
<dbReference type="Proteomes" id="UP000327013">
    <property type="component" value="Unassembled WGS sequence"/>
</dbReference>
<proteinExistence type="predicted"/>
<feature type="region of interest" description="Disordered" evidence="5">
    <location>
        <begin position="1"/>
        <end position="27"/>
    </location>
</feature>
<feature type="domain" description="Protein kinase" evidence="6">
    <location>
        <begin position="320"/>
        <end position="561"/>
    </location>
</feature>
<feature type="region of interest" description="Disordered" evidence="5">
    <location>
        <begin position="45"/>
        <end position="129"/>
    </location>
</feature>
<evidence type="ECO:0000259" key="6">
    <source>
        <dbReference type="PROSITE" id="PS50011"/>
    </source>
</evidence>
<evidence type="ECO:0000256" key="2">
    <source>
        <dbReference type="ARBA" id="ARBA00022741"/>
    </source>
</evidence>
<gene>
    <name evidence="7" type="ORF">FH972_023893</name>
</gene>
<keyword evidence="4" id="KW-0067">ATP-binding</keyword>
<accession>A0A5N6KZ02</accession>
<dbReference type="InterPro" id="IPR011009">
    <property type="entry name" value="Kinase-like_dom_sf"/>
</dbReference>
<reference evidence="7 8" key="1">
    <citation type="submission" date="2019-06" db="EMBL/GenBank/DDBJ databases">
        <title>A chromosomal-level reference genome of Carpinus fangiana (Coryloideae, Betulaceae).</title>
        <authorList>
            <person name="Yang X."/>
            <person name="Wang Z."/>
            <person name="Zhang L."/>
            <person name="Hao G."/>
            <person name="Liu J."/>
            <person name="Yang Y."/>
        </authorList>
    </citation>
    <scope>NUCLEOTIDE SEQUENCE [LARGE SCALE GENOMIC DNA]</scope>
    <source>
        <strain evidence="7">Cfa_2016G</strain>
        <tissue evidence="7">Leaf</tissue>
    </source>
</reference>
<dbReference type="PROSITE" id="PS50011">
    <property type="entry name" value="PROTEIN_KINASE_DOM"/>
    <property type="match status" value="1"/>
</dbReference>
<evidence type="ECO:0000313" key="8">
    <source>
        <dbReference type="Proteomes" id="UP000327013"/>
    </source>
</evidence>
<feature type="compositionally biased region" description="Polar residues" evidence="5">
    <location>
        <begin position="110"/>
        <end position="119"/>
    </location>
</feature>
<dbReference type="SUPFAM" id="SSF56112">
    <property type="entry name" value="Protein kinase-like (PK-like)"/>
    <property type="match status" value="1"/>
</dbReference>
<keyword evidence="1" id="KW-0808">Transferase</keyword>
<feature type="compositionally biased region" description="Basic and acidic residues" evidence="5">
    <location>
        <begin position="84"/>
        <end position="105"/>
    </location>
</feature>
<dbReference type="Gene3D" id="1.10.510.10">
    <property type="entry name" value="Transferase(Phosphotransferase) domain 1"/>
    <property type="match status" value="1"/>
</dbReference>
<dbReference type="PANTHER" id="PTHR44329">
    <property type="entry name" value="SERINE/THREONINE-PROTEIN KINASE TNNI3K-RELATED"/>
    <property type="match status" value="1"/>
</dbReference>
<name>A0A5N6KZ02_9ROSI</name>
<evidence type="ECO:0000256" key="4">
    <source>
        <dbReference type="ARBA" id="ARBA00022840"/>
    </source>
</evidence>
<keyword evidence="3" id="KW-0418">Kinase</keyword>
<dbReference type="GO" id="GO:0004674">
    <property type="term" value="F:protein serine/threonine kinase activity"/>
    <property type="evidence" value="ECO:0007669"/>
    <property type="project" value="TreeGrafter"/>
</dbReference>
<evidence type="ECO:0000256" key="5">
    <source>
        <dbReference type="SAM" id="MobiDB-lite"/>
    </source>
</evidence>
<dbReference type="InterPro" id="IPR051681">
    <property type="entry name" value="Ser/Thr_Kinases-Pseudokinases"/>
</dbReference>
<protein>
    <recommendedName>
        <fullName evidence="6">Protein kinase domain-containing protein</fullName>
    </recommendedName>
</protein>
<dbReference type="Pfam" id="PF00069">
    <property type="entry name" value="Pkinase"/>
    <property type="match status" value="1"/>
</dbReference>
<keyword evidence="8" id="KW-1185">Reference proteome</keyword>
<evidence type="ECO:0000256" key="1">
    <source>
        <dbReference type="ARBA" id="ARBA00022679"/>
    </source>
</evidence>
<dbReference type="GO" id="GO:0005524">
    <property type="term" value="F:ATP binding"/>
    <property type="evidence" value="ECO:0007669"/>
    <property type="project" value="UniProtKB-KW"/>
</dbReference>
<dbReference type="PANTHER" id="PTHR44329:SF288">
    <property type="entry name" value="MITOGEN-ACTIVATED PROTEIN KINASE KINASE KINASE 20"/>
    <property type="match status" value="1"/>
</dbReference>
<dbReference type="AlphaFoldDB" id="A0A5N6KZ02"/>
<comment type="caution">
    <text evidence="7">The sequence shown here is derived from an EMBL/GenBank/DDBJ whole genome shotgun (WGS) entry which is preliminary data.</text>
</comment>
<evidence type="ECO:0000313" key="7">
    <source>
        <dbReference type="EMBL" id="KAB8349880.1"/>
    </source>
</evidence>
<dbReference type="EMBL" id="VIBQ01000014">
    <property type="protein sequence ID" value="KAB8349880.1"/>
    <property type="molecule type" value="Genomic_DNA"/>
</dbReference>
<dbReference type="OrthoDB" id="635774at2759"/>
<organism evidence="7 8">
    <name type="scientific">Carpinus fangiana</name>
    <dbReference type="NCBI Taxonomy" id="176857"/>
    <lineage>
        <taxon>Eukaryota</taxon>
        <taxon>Viridiplantae</taxon>
        <taxon>Streptophyta</taxon>
        <taxon>Embryophyta</taxon>
        <taxon>Tracheophyta</taxon>
        <taxon>Spermatophyta</taxon>
        <taxon>Magnoliopsida</taxon>
        <taxon>eudicotyledons</taxon>
        <taxon>Gunneridae</taxon>
        <taxon>Pentapetalae</taxon>
        <taxon>rosids</taxon>
        <taxon>fabids</taxon>
        <taxon>Fagales</taxon>
        <taxon>Betulaceae</taxon>
        <taxon>Carpinus</taxon>
    </lineage>
</organism>
<evidence type="ECO:0000256" key="3">
    <source>
        <dbReference type="ARBA" id="ARBA00022777"/>
    </source>
</evidence>
<keyword evidence="2" id="KW-0547">Nucleotide-binding</keyword>